<dbReference type="HOGENOM" id="CLU_3022228_0_0_10"/>
<dbReference type="EMBL" id="ABIY02000073">
    <property type="protein sequence ID" value="EDV01674.1"/>
    <property type="molecule type" value="Genomic_DNA"/>
</dbReference>
<dbReference type="Proteomes" id="UP000003146">
    <property type="component" value="Unassembled WGS sequence"/>
</dbReference>
<name>B3JH98_9BACT</name>
<organism evidence="1 2">
    <name type="scientific">Phocaeicola coprocola DSM 17136</name>
    <dbReference type="NCBI Taxonomy" id="470145"/>
    <lineage>
        <taxon>Bacteria</taxon>
        <taxon>Pseudomonadati</taxon>
        <taxon>Bacteroidota</taxon>
        <taxon>Bacteroidia</taxon>
        <taxon>Bacteroidales</taxon>
        <taxon>Bacteroidaceae</taxon>
        <taxon>Phocaeicola</taxon>
    </lineage>
</organism>
<comment type="caution">
    <text evidence="1">The sequence shown here is derived from an EMBL/GenBank/DDBJ whole genome shotgun (WGS) entry which is preliminary data.</text>
</comment>
<sequence>MWIISTTYQKNPQLLFIFVCHDALIFNIQKYFRTFGTSIALVPMASNNKKIKKKV</sequence>
<reference evidence="1 2" key="1">
    <citation type="submission" date="2008-04" db="EMBL/GenBank/DDBJ databases">
        <title>Draft genome sequence of Bacteroides coprocola (DSM 17136).</title>
        <authorList>
            <person name="Sudarsanam P."/>
            <person name="Ley R."/>
            <person name="Guruge J."/>
            <person name="Turnbaugh P.J."/>
            <person name="Mahowald M."/>
            <person name="Liep D."/>
            <person name="Gordon J."/>
        </authorList>
    </citation>
    <scope>NUCLEOTIDE SEQUENCE [LARGE SCALE GENOMIC DNA]</scope>
    <source>
        <strain evidence="1 2">DSM 17136</strain>
    </source>
</reference>
<reference evidence="1 2" key="2">
    <citation type="submission" date="2008-04" db="EMBL/GenBank/DDBJ databases">
        <authorList>
            <person name="Fulton L."/>
            <person name="Clifton S."/>
            <person name="Fulton B."/>
            <person name="Xu J."/>
            <person name="Minx P."/>
            <person name="Pepin K.H."/>
            <person name="Johnson M."/>
            <person name="Thiruvilangam P."/>
            <person name="Bhonagiri V."/>
            <person name="Nash W.E."/>
            <person name="Mardis E.R."/>
            <person name="Wilson R.K."/>
        </authorList>
    </citation>
    <scope>NUCLEOTIDE SEQUENCE [LARGE SCALE GENOMIC DNA]</scope>
    <source>
        <strain evidence="1 2">DSM 17136</strain>
    </source>
</reference>
<dbReference type="AlphaFoldDB" id="B3JH98"/>
<protein>
    <submittedName>
        <fullName evidence="1">Uncharacterized protein</fullName>
    </submittedName>
</protein>
<dbReference type="STRING" id="470145.BACCOP_01254"/>
<evidence type="ECO:0000313" key="1">
    <source>
        <dbReference type="EMBL" id="EDV01674.1"/>
    </source>
</evidence>
<evidence type="ECO:0000313" key="2">
    <source>
        <dbReference type="Proteomes" id="UP000003146"/>
    </source>
</evidence>
<gene>
    <name evidence="1" type="ORF">BACCOP_01254</name>
</gene>
<accession>B3JH98</accession>
<proteinExistence type="predicted"/>